<gene>
    <name evidence="3" type="ORF">TM51_09741</name>
</gene>
<proteinExistence type="predicted"/>
<evidence type="ECO:0008006" key="5">
    <source>
        <dbReference type="Google" id="ProtNLM"/>
    </source>
</evidence>
<dbReference type="InterPro" id="IPR050963">
    <property type="entry name" value="Sirohydro_Cobaltochel/CbiX"/>
</dbReference>
<evidence type="ECO:0000256" key="1">
    <source>
        <dbReference type="ARBA" id="ARBA00022723"/>
    </source>
</evidence>
<comment type="caution">
    <text evidence="3">The sequence shown here is derived from an EMBL/GenBank/DDBJ whole genome shotgun (WGS) entry which is preliminary data.</text>
</comment>
<keyword evidence="2" id="KW-0456">Lyase</keyword>
<dbReference type="PANTHER" id="PTHR33542">
    <property type="entry name" value="SIROHYDROCHLORIN FERROCHELATASE, CHLOROPLASTIC"/>
    <property type="match status" value="1"/>
</dbReference>
<dbReference type="CDD" id="cd03414">
    <property type="entry name" value="CbiX_SirB_C"/>
    <property type="match status" value="1"/>
</dbReference>
<evidence type="ECO:0000313" key="4">
    <source>
        <dbReference type="Proteomes" id="UP000014184"/>
    </source>
</evidence>
<dbReference type="EMBL" id="AOSG01000054">
    <property type="protein sequence ID" value="EOR70971.1"/>
    <property type="molecule type" value="Genomic_DNA"/>
</dbReference>
<name>A0A9P2TB14_THEFU</name>
<dbReference type="InterPro" id="IPR002762">
    <property type="entry name" value="CbiX-like"/>
</dbReference>
<dbReference type="Pfam" id="PF01903">
    <property type="entry name" value="CbiX"/>
    <property type="match status" value="2"/>
</dbReference>
<evidence type="ECO:0000256" key="2">
    <source>
        <dbReference type="ARBA" id="ARBA00023239"/>
    </source>
</evidence>
<dbReference type="PANTHER" id="PTHR33542:SF5">
    <property type="entry name" value="FERROCHELATASE CHE1"/>
    <property type="match status" value="1"/>
</dbReference>
<keyword evidence="1" id="KW-0479">Metal-binding</keyword>
<dbReference type="AlphaFoldDB" id="A0A9P2TB14"/>
<dbReference type="SUPFAM" id="SSF53800">
    <property type="entry name" value="Chelatase"/>
    <property type="match status" value="1"/>
</dbReference>
<protein>
    <recommendedName>
        <fullName evidence="5">Secreted protein</fullName>
    </recommendedName>
</protein>
<keyword evidence="4" id="KW-1185">Reference proteome</keyword>
<dbReference type="Gene3D" id="3.40.50.1400">
    <property type="match status" value="2"/>
</dbReference>
<reference evidence="3 4" key="1">
    <citation type="journal article" date="2013" name="Genome Announc.">
        <title>Draft Genome Sequence of the Lignocellulose Decomposer Thermobifida fusca Strain TM51.</title>
        <authorList>
            <person name="Toth A."/>
            <person name="Barna T."/>
            <person name="Nagy I."/>
            <person name="Horvath B."/>
            <person name="Nagy I."/>
            <person name="Tancsics A."/>
            <person name="Kriszt B."/>
            <person name="Baka E."/>
            <person name="Fekete C."/>
            <person name="Kukolya J."/>
        </authorList>
    </citation>
    <scope>NUCLEOTIDE SEQUENCE [LARGE SCALE GENOMIC DNA]</scope>
    <source>
        <strain evidence="3 4">TM51</strain>
    </source>
</reference>
<accession>A0A9P2TB14</accession>
<evidence type="ECO:0000313" key="3">
    <source>
        <dbReference type="EMBL" id="EOR70971.1"/>
    </source>
</evidence>
<dbReference type="GO" id="GO:0016829">
    <property type="term" value="F:lyase activity"/>
    <property type="evidence" value="ECO:0007669"/>
    <property type="project" value="UniProtKB-KW"/>
</dbReference>
<organism evidence="3 4">
    <name type="scientific">Thermobifida fusca TM51</name>
    <dbReference type="NCBI Taxonomy" id="1169414"/>
    <lineage>
        <taxon>Bacteria</taxon>
        <taxon>Bacillati</taxon>
        <taxon>Actinomycetota</taxon>
        <taxon>Actinomycetes</taxon>
        <taxon>Streptosporangiales</taxon>
        <taxon>Nocardiopsidaceae</taxon>
        <taxon>Thermobifida</taxon>
    </lineage>
</organism>
<sequence length="255" mass="26545">MNSAPAGIPLVAVAHGSADPRAAATVEALFARVRHQRPDLDVRVSYLDHVAPPPDEVLAALAAEGAGEVVVLPTLLTAAYHSKVDLPRVLERVRADSPWLRIRYATTLGPHPLLLDALERRLAEAGATANPDTAVVLAAAGSSDPHANAVVAAAARDLAARGPWREVRTAFASAARPSLAEAVEELRTAGAQRVAVASYLLAEGFFADRVRTHCTAAGAQIVSAPLGDCPELAAVVLHRYDEALRAAPVSESAAP</sequence>
<dbReference type="CDD" id="cd03416">
    <property type="entry name" value="CbiX_SirB_N"/>
    <property type="match status" value="1"/>
</dbReference>
<dbReference type="Proteomes" id="UP000014184">
    <property type="component" value="Unassembled WGS sequence"/>
</dbReference>
<dbReference type="GO" id="GO:0046872">
    <property type="term" value="F:metal ion binding"/>
    <property type="evidence" value="ECO:0007669"/>
    <property type="project" value="UniProtKB-KW"/>
</dbReference>